<dbReference type="AlphaFoldDB" id="A0A653DU68"/>
<evidence type="ECO:0000313" key="2">
    <source>
        <dbReference type="Proteomes" id="UP000410492"/>
    </source>
</evidence>
<organism evidence="1 2">
    <name type="scientific">Callosobruchus maculatus</name>
    <name type="common">Southern cowpea weevil</name>
    <name type="synonym">Pulse bruchid</name>
    <dbReference type="NCBI Taxonomy" id="64391"/>
    <lineage>
        <taxon>Eukaryota</taxon>
        <taxon>Metazoa</taxon>
        <taxon>Ecdysozoa</taxon>
        <taxon>Arthropoda</taxon>
        <taxon>Hexapoda</taxon>
        <taxon>Insecta</taxon>
        <taxon>Pterygota</taxon>
        <taxon>Neoptera</taxon>
        <taxon>Endopterygota</taxon>
        <taxon>Coleoptera</taxon>
        <taxon>Polyphaga</taxon>
        <taxon>Cucujiformia</taxon>
        <taxon>Chrysomeloidea</taxon>
        <taxon>Chrysomelidae</taxon>
        <taxon>Bruchinae</taxon>
        <taxon>Bruchini</taxon>
        <taxon>Callosobruchus</taxon>
    </lineage>
</organism>
<dbReference type="EMBL" id="CAACVG010014838">
    <property type="protein sequence ID" value="VEN63769.1"/>
    <property type="molecule type" value="Genomic_DNA"/>
</dbReference>
<gene>
    <name evidence="1" type="ORF">CALMAC_LOCUS20494</name>
</gene>
<proteinExistence type="predicted"/>
<sequence length="100" mass="12111">MKWFEQRVRSPRRITLTKTKVFLQSRPNGRKEMRMSRIASYLHQQNLLQWAGKPTIHFQRLQDRFSYSQSPIPRKKSKRLKFSVKLTRTCRQACTKSWIS</sequence>
<accession>A0A653DU68</accession>
<protein>
    <submittedName>
        <fullName evidence="1">Uncharacterized protein</fullName>
    </submittedName>
</protein>
<keyword evidence="2" id="KW-1185">Reference proteome</keyword>
<dbReference type="Proteomes" id="UP000410492">
    <property type="component" value="Unassembled WGS sequence"/>
</dbReference>
<evidence type="ECO:0000313" key="1">
    <source>
        <dbReference type="EMBL" id="VEN63769.1"/>
    </source>
</evidence>
<name>A0A653DU68_CALMS</name>
<reference evidence="1 2" key="1">
    <citation type="submission" date="2019-01" db="EMBL/GenBank/DDBJ databases">
        <authorList>
            <person name="Sayadi A."/>
        </authorList>
    </citation>
    <scope>NUCLEOTIDE SEQUENCE [LARGE SCALE GENOMIC DNA]</scope>
</reference>